<dbReference type="HAMAP" id="MF_00922">
    <property type="entry name" value="OM_assembly_BamD"/>
    <property type="match status" value="1"/>
</dbReference>
<dbReference type="NCBIfam" id="TIGR03302">
    <property type="entry name" value="OM_YfiO"/>
    <property type="match status" value="1"/>
</dbReference>
<comment type="subcellular location">
    <subcellularLocation>
        <location evidence="6">Cell outer membrane</location>
    </subcellularLocation>
</comment>
<evidence type="ECO:0000313" key="10">
    <source>
        <dbReference type="Proteomes" id="UP000005258"/>
    </source>
</evidence>
<dbReference type="InterPro" id="IPR017689">
    <property type="entry name" value="BamD"/>
</dbReference>
<dbReference type="Proteomes" id="UP000005258">
    <property type="component" value="Plasmid pTM3"/>
</dbReference>
<dbReference type="Pfam" id="PF13525">
    <property type="entry name" value="YfiO"/>
    <property type="match status" value="1"/>
</dbReference>
<dbReference type="PANTHER" id="PTHR37423:SF1">
    <property type="entry name" value="OUTER MEMBRANE PROTEIN ASSEMBLY FACTOR BAMD"/>
    <property type="match status" value="1"/>
</dbReference>
<evidence type="ECO:0000256" key="3">
    <source>
        <dbReference type="ARBA" id="ARBA00023139"/>
    </source>
</evidence>
<dbReference type="InterPro" id="IPR039565">
    <property type="entry name" value="BamD-like"/>
</dbReference>
<sequence length="292" mass="33096">MAKAVATERAIAMRTATAVTRVHRILRAGILAACVAALAACSSDDDDRPAYVERPVEQIYAQAASELDQGEYRKAAQSFDEVERQHPYSTWATEAQLMAAYSYYQANQYEDAIATAQRFIDLHPGNPNVAYAYYLVGLCHYERISDVGRDQEMTRKSLEAFQEVVRRFPDSAYARDARLKIDLARDHLAGKEMEIGRYYLTRGMYIAAINRFRTVIERYQTTTHVPEALHRLVEAYLSLGIEREAQTAAAVLGYNYPGSDWYEDSYALLTGRNLQPLEDKGSWISRAFNSVF</sequence>
<dbReference type="RefSeq" id="WP_014747831.1">
    <property type="nucleotide sequence ID" value="NC_017958.1"/>
</dbReference>
<organism evidence="9 10">
    <name type="scientific">Tistrella mobilis (strain KA081020-065)</name>
    <dbReference type="NCBI Taxonomy" id="1110502"/>
    <lineage>
        <taxon>Bacteria</taxon>
        <taxon>Pseudomonadati</taxon>
        <taxon>Pseudomonadota</taxon>
        <taxon>Alphaproteobacteria</taxon>
        <taxon>Geminicoccales</taxon>
        <taxon>Geminicoccaceae</taxon>
        <taxon>Tistrella</taxon>
    </lineage>
</organism>
<dbReference type="KEGG" id="tmo:TMO_c0232"/>
<dbReference type="CDD" id="cd15830">
    <property type="entry name" value="BamD"/>
    <property type="match status" value="1"/>
</dbReference>
<keyword evidence="3" id="KW-0564">Palmitate</keyword>
<dbReference type="InterPro" id="IPR011990">
    <property type="entry name" value="TPR-like_helical_dom_sf"/>
</dbReference>
<dbReference type="GO" id="GO:1990063">
    <property type="term" value="C:Bam protein complex"/>
    <property type="evidence" value="ECO:0007669"/>
    <property type="project" value="TreeGrafter"/>
</dbReference>
<dbReference type="HOGENOM" id="CLU_065982_1_1_5"/>
<dbReference type="EMBL" id="CP003239">
    <property type="protein sequence ID" value="AFK56842.1"/>
    <property type="molecule type" value="Genomic_DNA"/>
</dbReference>
<evidence type="ECO:0000256" key="2">
    <source>
        <dbReference type="ARBA" id="ARBA00023136"/>
    </source>
</evidence>
<keyword evidence="2 6" id="KW-0472">Membrane</keyword>
<protein>
    <recommendedName>
        <fullName evidence="6">Outer membrane protein assembly factor BamD</fullName>
    </recommendedName>
</protein>
<evidence type="ECO:0000259" key="8">
    <source>
        <dbReference type="Pfam" id="PF13525"/>
    </source>
</evidence>
<feature type="domain" description="Outer membrane lipoprotein BamD-like" evidence="8">
    <location>
        <begin position="54"/>
        <end position="249"/>
    </location>
</feature>
<keyword evidence="5 9" id="KW-0449">Lipoprotein</keyword>
<dbReference type="GO" id="GO:0051205">
    <property type="term" value="P:protein insertion into membrane"/>
    <property type="evidence" value="ECO:0007669"/>
    <property type="project" value="UniProtKB-UniRule"/>
</dbReference>
<name>I3TVQ4_TISMK</name>
<dbReference type="GO" id="GO:0043165">
    <property type="term" value="P:Gram-negative-bacterium-type cell outer membrane assembly"/>
    <property type="evidence" value="ECO:0007669"/>
    <property type="project" value="UniProtKB-UniRule"/>
</dbReference>
<dbReference type="Gene3D" id="1.25.40.10">
    <property type="entry name" value="Tetratricopeptide repeat domain"/>
    <property type="match status" value="1"/>
</dbReference>
<keyword evidence="9" id="KW-0614">Plasmid</keyword>
<keyword evidence="4 6" id="KW-0998">Cell outer membrane</keyword>
<evidence type="ECO:0000256" key="5">
    <source>
        <dbReference type="ARBA" id="ARBA00023288"/>
    </source>
</evidence>
<evidence type="ECO:0000313" key="9">
    <source>
        <dbReference type="EMBL" id="AFK56842.1"/>
    </source>
</evidence>
<dbReference type="PATRIC" id="fig|1110502.3.peg.5097"/>
<dbReference type="PROSITE" id="PS50005">
    <property type="entry name" value="TPR"/>
    <property type="match status" value="1"/>
</dbReference>
<gene>
    <name evidence="6" type="primary">bamD</name>
    <name evidence="9" type="ordered locus">TMO_c0232</name>
</gene>
<dbReference type="InterPro" id="IPR019734">
    <property type="entry name" value="TPR_rpt"/>
</dbReference>
<feature type="repeat" description="TPR" evidence="7">
    <location>
        <begin position="93"/>
        <end position="126"/>
    </location>
</feature>
<evidence type="ECO:0000256" key="4">
    <source>
        <dbReference type="ARBA" id="ARBA00023237"/>
    </source>
</evidence>
<evidence type="ECO:0000256" key="7">
    <source>
        <dbReference type="PROSITE-ProRule" id="PRU00339"/>
    </source>
</evidence>
<keyword evidence="1 6" id="KW-0732">Signal</keyword>
<dbReference type="SUPFAM" id="SSF48452">
    <property type="entry name" value="TPR-like"/>
    <property type="match status" value="1"/>
</dbReference>
<evidence type="ECO:0000256" key="6">
    <source>
        <dbReference type="HAMAP-Rule" id="MF_00922"/>
    </source>
</evidence>
<keyword evidence="10" id="KW-1185">Reference proteome</keyword>
<evidence type="ECO:0000256" key="1">
    <source>
        <dbReference type="ARBA" id="ARBA00022729"/>
    </source>
</evidence>
<keyword evidence="7" id="KW-0802">TPR repeat</keyword>
<dbReference type="AlphaFoldDB" id="I3TVQ4"/>
<dbReference type="PANTHER" id="PTHR37423">
    <property type="entry name" value="SOLUBLE LYTIC MUREIN TRANSGLYCOSYLASE-RELATED"/>
    <property type="match status" value="1"/>
</dbReference>
<proteinExistence type="inferred from homology"/>
<dbReference type="SMART" id="SM00028">
    <property type="entry name" value="TPR"/>
    <property type="match status" value="4"/>
</dbReference>
<comment type="similarity">
    <text evidence="6">Belongs to the BamD family.</text>
</comment>
<reference evidence="9 10" key="1">
    <citation type="journal article" date="2012" name="J. Am. Chem. Soc.">
        <title>Bacterial biosynthesis and maturation of the didemnin anti-cancer agents.</title>
        <authorList>
            <person name="Xu Y."/>
            <person name="Kersten R.D."/>
            <person name="Nam S.J."/>
            <person name="Lu L."/>
            <person name="Al-Suwailem A.M."/>
            <person name="Zheng H."/>
            <person name="Fenical W."/>
            <person name="Dorrestein P.C."/>
            <person name="Moore B.S."/>
            <person name="Qian P.Y."/>
        </authorList>
    </citation>
    <scope>NUCLEOTIDE SEQUENCE [LARGE SCALE GENOMIC DNA]</scope>
    <source>
        <strain evidence="9 10">KA081020-065</strain>
    </source>
</reference>
<accession>I3TVQ4</accession>
<comment type="function">
    <text evidence="6">Part of the outer membrane protein assembly complex, which is involved in assembly and insertion of beta-barrel proteins into the outer membrane.</text>
</comment>
<comment type="subunit">
    <text evidence="6">Part of the Bam complex.</text>
</comment>
<geneLocation type="plasmid" evidence="9 10">
    <name>pTM3</name>
</geneLocation>